<keyword evidence="11" id="KW-1185">Reference proteome</keyword>
<comment type="pathway">
    <text evidence="1">Lipid metabolism.</text>
</comment>
<evidence type="ECO:0000259" key="8">
    <source>
        <dbReference type="Pfam" id="PF00108"/>
    </source>
</evidence>
<accession>A0A2G0CIX1</accession>
<dbReference type="Pfam" id="PF00108">
    <property type="entry name" value="Thiolase_N"/>
    <property type="match status" value="1"/>
</dbReference>
<dbReference type="OrthoDB" id="9764892at2"/>
<feature type="domain" description="Thiolase C-terminal" evidence="9">
    <location>
        <begin position="268"/>
        <end position="388"/>
    </location>
</feature>
<dbReference type="PANTHER" id="PTHR43853:SF21">
    <property type="entry name" value="STEROID 3-KETOACYL-COA THIOLASE"/>
    <property type="match status" value="1"/>
</dbReference>
<dbReference type="PROSITE" id="PS00098">
    <property type="entry name" value="THIOLASE_1"/>
    <property type="match status" value="1"/>
</dbReference>
<evidence type="ECO:0000256" key="5">
    <source>
        <dbReference type="ARBA" id="ARBA00024073"/>
    </source>
</evidence>
<keyword evidence="4 7" id="KW-0012">Acyltransferase</keyword>
<protein>
    <recommendedName>
        <fullName evidence="5">acetyl-CoA C-acyltransferase</fullName>
        <ecNumber evidence="5">2.3.1.16</ecNumber>
    </recommendedName>
</protein>
<evidence type="ECO:0000313" key="10">
    <source>
        <dbReference type="EMBL" id="PHK99916.1"/>
    </source>
</evidence>
<evidence type="ECO:0000256" key="6">
    <source>
        <dbReference type="PIRSR" id="PIRSR000429-1"/>
    </source>
</evidence>
<proteinExistence type="inferred from homology"/>
<dbReference type="Proteomes" id="UP000226437">
    <property type="component" value="Unassembled WGS sequence"/>
</dbReference>
<comment type="similarity">
    <text evidence="2 7">Belongs to the thiolase-like superfamily. Thiolase family.</text>
</comment>
<dbReference type="PROSITE" id="PS00099">
    <property type="entry name" value="THIOLASE_3"/>
    <property type="match status" value="1"/>
</dbReference>
<dbReference type="InterPro" id="IPR002155">
    <property type="entry name" value="Thiolase"/>
</dbReference>
<feature type="active site" description="Proton acceptor" evidence="6">
    <location>
        <position position="346"/>
    </location>
</feature>
<comment type="caution">
    <text evidence="10">The sequence shown here is derived from an EMBL/GenBank/DDBJ whole genome shotgun (WGS) entry which is preliminary data.</text>
</comment>
<dbReference type="InterPro" id="IPR050215">
    <property type="entry name" value="Thiolase-like_sf_Thiolase"/>
</dbReference>
<evidence type="ECO:0000259" key="9">
    <source>
        <dbReference type="Pfam" id="PF02803"/>
    </source>
</evidence>
<name>A0A2G0CIX1_9BACT</name>
<evidence type="ECO:0000313" key="11">
    <source>
        <dbReference type="Proteomes" id="UP000226437"/>
    </source>
</evidence>
<dbReference type="InterPro" id="IPR020613">
    <property type="entry name" value="Thiolase_CS"/>
</dbReference>
<dbReference type="Gene3D" id="3.40.47.10">
    <property type="match status" value="1"/>
</dbReference>
<dbReference type="InterPro" id="IPR020616">
    <property type="entry name" value="Thiolase_N"/>
</dbReference>
<evidence type="ECO:0000256" key="1">
    <source>
        <dbReference type="ARBA" id="ARBA00005189"/>
    </source>
</evidence>
<feature type="active site" description="Proton acceptor" evidence="6">
    <location>
        <position position="376"/>
    </location>
</feature>
<dbReference type="PANTHER" id="PTHR43853">
    <property type="entry name" value="3-KETOACYL-COA THIOLASE, PEROXISOMAL"/>
    <property type="match status" value="1"/>
</dbReference>
<dbReference type="GO" id="GO:0010124">
    <property type="term" value="P:phenylacetate catabolic process"/>
    <property type="evidence" value="ECO:0007669"/>
    <property type="project" value="TreeGrafter"/>
</dbReference>
<dbReference type="CDD" id="cd00751">
    <property type="entry name" value="thiolase"/>
    <property type="match status" value="1"/>
</dbReference>
<dbReference type="SUPFAM" id="SSF53901">
    <property type="entry name" value="Thiolase-like"/>
    <property type="match status" value="2"/>
</dbReference>
<dbReference type="InterPro" id="IPR020615">
    <property type="entry name" value="Thiolase_acyl_enz_int_AS"/>
</dbReference>
<dbReference type="Pfam" id="PF02803">
    <property type="entry name" value="Thiolase_C"/>
    <property type="match status" value="1"/>
</dbReference>
<evidence type="ECO:0000256" key="2">
    <source>
        <dbReference type="ARBA" id="ARBA00010982"/>
    </source>
</evidence>
<evidence type="ECO:0000256" key="7">
    <source>
        <dbReference type="RuleBase" id="RU003557"/>
    </source>
</evidence>
<sequence length="390" mass="41304">MKEAYIVSGLRSAVGKAGRGGFRNFRSDDLAVRVIQALFERNDKIDPQVVDDVLVGCANPEGEQGLQVGRQISLRALGKSVPGVTVNRYCASGLETIAMAVAKIKAGMGECFVAGGAESMSHIPMTGYKLAPSYEVASTTPDYVVSMGITAEAVARKYNVSREDADRFAVRSHERAAAAIDQGLFADEILPVEVEEVFVKDGKRQTSSHTVAVDEGVRRSTSMEALSKLRPVFQQGGVVTAGNSSQTSDGVAFVIVMSGEMVKQLGLEPIARLVSCSVGGVDPLYMGIGPCVAIPKALRQAGLQLKDVELVELNEAFATQSLAVIREMGIDPEIVNVNGGAIALGHPLGCTGAKLSIQLLNEMRRRDLRYGMVTACVGGGQGIAGIYERL</sequence>
<evidence type="ECO:0000256" key="4">
    <source>
        <dbReference type="ARBA" id="ARBA00023315"/>
    </source>
</evidence>
<dbReference type="GO" id="GO:0006635">
    <property type="term" value="P:fatty acid beta-oxidation"/>
    <property type="evidence" value="ECO:0007669"/>
    <property type="project" value="TreeGrafter"/>
</dbReference>
<dbReference type="NCBIfam" id="TIGR01930">
    <property type="entry name" value="AcCoA-C-Actrans"/>
    <property type="match status" value="1"/>
</dbReference>
<feature type="domain" description="Thiolase N-terminal" evidence="8">
    <location>
        <begin position="5"/>
        <end position="259"/>
    </location>
</feature>
<dbReference type="GO" id="GO:0003988">
    <property type="term" value="F:acetyl-CoA C-acyltransferase activity"/>
    <property type="evidence" value="ECO:0007669"/>
    <property type="project" value="UniProtKB-EC"/>
</dbReference>
<keyword evidence="3 7" id="KW-0808">Transferase</keyword>
<dbReference type="EMBL" id="PDLO01000001">
    <property type="protein sequence ID" value="PHK99916.1"/>
    <property type="molecule type" value="Genomic_DNA"/>
</dbReference>
<dbReference type="GO" id="GO:0005737">
    <property type="term" value="C:cytoplasm"/>
    <property type="evidence" value="ECO:0007669"/>
    <property type="project" value="UniProtKB-ARBA"/>
</dbReference>
<dbReference type="InterPro" id="IPR020617">
    <property type="entry name" value="Thiolase_C"/>
</dbReference>
<reference evidence="10 11" key="1">
    <citation type="submission" date="2017-10" db="EMBL/GenBank/DDBJ databases">
        <title>The draft genome sequence of Lewinella marina KCTC 32374.</title>
        <authorList>
            <person name="Wang K."/>
        </authorList>
    </citation>
    <scope>NUCLEOTIDE SEQUENCE [LARGE SCALE GENOMIC DNA]</scope>
    <source>
        <strain evidence="10 11">MKG-38</strain>
    </source>
</reference>
<dbReference type="EC" id="2.3.1.16" evidence="5"/>
<dbReference type="RefSeq" id="WP_099104895.1">
    <property type="nucleotide sequence ID" value="NZ_JAATJF010000001.1"/>
</dbReference>
<dbReference type="AlphaFoldDB" id="A0A2G0CIX1"/>
<dbReference type="PIRSF" id="PIRSF000429">
    <property type="entry name" value="Ac-CoA_Ac_transf"/>
    <property type="match status" value="1"/>
</dbReference>
<dbReference type="PROSITE" id="PS00737">
    <property type="entry name" value="THIOLASE_2"/>
    <property type="match status" value="1"/>
</dbReference>
<gene>
    <name evidence="10" type="ORF">CGL56_02400</name>
</gene>
<evidence type="ECO:0000256" key="3">
    <source>
        <dbReference type="ARBA" id="ARBA00022679"/>
    </source>
</evidence>
<feature type="active site" description="Acyl-thioester intermediate" evidence="6">
    <location>
        <position position="90"/>
    </location>
</feature>
<organism evidence="10 11">
    <name type="scientific">Neolewinella marina</name>
    <dbReference type="NCBI Taxonomy" id="438751"/>
    <lineage>
        <taxon>Bacteria</taxon>
        <taxon>Pseudomonadati</taxon>
        <taxon>Bacteroidota</taxon>
        <taxon>Saprospiria</taxon>
        <taxon>Saprospirales</taxon>
        <taxon>Lewinellaceae</taxon>
        <taxon>Neolewinella</taxon>
    </lineage>
</organism>
<dbReference type="FunFam" id="3.40.47.10:FF:000010">
    <property type="entry name" value="Acetyl-CoA acetyltransferase (Thiolase)"/>
    <property type="match status" value="1"/>
</dbReference>
<dbReference type="InterPro" id="IPR020610">
    <property type="entry name" value="Thiolase_AS"/>
</dbReference>
<dbReference type="InterPro" id="IPR016039">
    <property type="entry name" value="Thiolase-like"/>
</dbReference>